<gene>
    <name evidence="1" type="ORF">IWW38_000603</name>
</gene>
<organism evidence="1 2">
    <name type="scientific">Coemansia aciculifera</name>
    <dbReference type="NCBI Taxonomy" id="417176"/>
    <lineage>
        <taxon>Eukaryota</taxon>
        <taxon>Fungi</taxon>
        <taxon>Fungi incertae sedis</taxon>
        <taxon>Zoopagomycota</taxon>
        <taxon>Kickxellomycotina</taxon>
        <taxon>Kickxellomycetes</taxon>
        <taxon>Kickxellales</taxon>
        <taxon>Kickxellaceae</taxon>
        <taxon>Coemansia</taxon>
    </lineage>
</organism>
<keyword evidence="2" id="KW-1185">Reference proteome</keyword>
<dbReference type="EMBL" id="JANBVB010000008">
    <property type="protein sequence ID" value="KAJ2900259.1"/>
    <property type="molecule type" value="Genomic_DNA"/>
</dbReference>
<comment type="caution">
    <text evidence="1">The sequence shown here is derived from an EMBL/GenBank/DDBJ whole genome shotgun (WGS) entry which is preliminary data.</text>
</comment>
<accession>A0ACC1MA95</accession>
<evidence type="ECO:0000313" key="1">
    <source>
        <dbReference type="EMBL" id="KAJ2900259.1"/>
    </source>
</evidence>
<sequence length="717" mass="77609">MSEQQQSPGTSNDTLLHFLRGYTVDAAYSALTTKRKEYYGSTAMSKMLDSDSAQVATLLTATLSTTGVAGERYVQMLLRPAVVKRHVQQSDGKLRRFLDAGPPPVQTSGTGFLKVRRQPMAAAAPAPLGAGSNVLYFTGCAGTGKSHILRELAARALGTSANVRVVAIEDCWAWAALDDGWAQVSFLARAIGLGFAADNGFGAATFHALRVAEMTSPGMLALQILDSVDRFCKARVDAEGRPVRVLFCMDGFSDNKQGLVSDVVRSIAQRSDVFFLALATTANEFVPSFVNAATRVPPRYSDAEGQVMLDYYVATAFDNAVSEHMSAIAEKPLVHRVVEQNTAFHPGDMALLFRRVAGARDFDDFSRRASGFTTDYADLDNTNNEVWSGPGSGGSLLRQTCLQPRLSETVEQVAEAMFRLFFNLSVDRGLLIAATLGGSRGVLDAEYNAFFQLFLAGERGPGSPSELEFVSPRRANFVFDCLSRDISSTSSTSVFRMLSGRLGLGKQARYEMAYACVLWMLRREGLGFLSATGATCDQRLFGAAPDTRQGILANVSQRFAPGISTIGFHTTAGERYCMRGLDFVTYRRCDSNSLASFVLATACDSDEIVSVMENCAYQMPTPDDAQGSSPLPPLPVAMMSAEEMAFAGVLEASKVSRHLRKPQSTVYLVVSEGVFRNTAPKKVALPGPMGPRLELVSIKSVLRNSVFLPVNDLRQLC</sequence>
<reference evidence="1" key="1">
    <citation type="submission" date="2022-07" db="EMBL/GenBank/DDBJ databases">
        <title>Phylogenomic reconstructions and comparative analyses of Kickxellomycotina fungi.</title>
        <authorList>
            <person name="Reynolds N.K."/>
            <person name="Stajich J.E."/>
            <person name="Barry K."/>
            <person name="Grigoriev I.V."/>
            <person name="Crous P."/>
            <person name="Smith M.E."/>
        </authorList>
    </citation>
    <scope>NUCLEOTIDE SEQUENCE</scope>
    <source>
        <strain evidence="1">CBS 190363</strain>
    </source>
</reference>
<protein>
    <submittedName>
        <fullName evidence="1">Uncharacterized protein</fullName>
    </submittedName>
</protein>
<name>A0ACC1MA95_9FUNG</name>
<proteinExistence type="predicted"/>
<evidence type="ECO:0000313" key="2">
    <source>
        <dbReference type="Proteomes" id="UP001139981"/>
    </source>
</evidence>
<dbReference type="Proteomes" id="UP001139981">
    <property type="component" value="Unassembled WGS sequence"/>
</dbReference>